<organism evidence="8 9">
    <name type="scientific">Dictyostelium firmibasis</name>
    <dbReference type="NCBI Taxonomy" id="79012"/>
    <lineage>
        <taxon>Eukaryota</taxon>
        <taxon>Amoebozoa</taxon>
        <taxon>Evosea</taxon>
        <taxon>Eumycetozoa</taxon>
        <taxon>Dictyostelia</taxon>
        <taxon>Dictyosteliales</taxon>
        <taxon>Dictyosteliaceae</taxon>
        <taxon>Dictyostelium</taxon>
    </lineage>
</organism>
<keyword evidence="5" id="KW-0539">Nucleus</keyword>
<evidence type="ECO:0000313" key="8">
    <source>
        <dbReference type="EMBL" id="KAK5574681.1"/>
    </source>
</evidence>
<protein>
    <recommendedName>
        <fullName evidence="7">HAT C-terminal dimerisation domain-containing protein</fullName>
    </recommendedName>
</protein>
<dbReference type="GO" id="GO:0046983">
    <property type="term" value="F:protein dimerization activity"/>
    <property type="evidence" value="ECO:0007669"/>
    <property type="project" value="InterPro"/>
</dbReference>
<evidence type="ECO:0000256" key="3">
    <source>
        <dbReference type="ARBA" id="ARBA00022771"/>
    </source>
</evidence>
<dbReference type="InterPro" id="IPR052035">
    <property type="entry name" value="ZnF_BED_domain_contain"/>
</dbReference>
<keyword evidence="2" id="KW-0479">Metal-binding</keyword>
<keyword evidence="3" id="KW-0863">Zinc-finger</keyword>
<evidence type="ECO:0000313" key="9">
    <source>
        <dbReference type="Proteomes" id="UP001344447"/>
    </source>
</evidence>
<dbReference type="SUPFAM" id="SSF53098">
    <property type="entry name" value="Ribonuclease H-like"/>
    <property type="match status" value="1"/>
</dbReference>
<reference evidence="8 9" key="1">
    <citation type="submission" date="2023-11" db="EMBL/GenBank/DDBJ databases">
        <title>Dfirmibasis_genome.</title>
        <authorList>
            <person name="Edelbroek B."/>
            <person name="Kjellin J."/>
            <person name="Jerlstrom-Hultqvist J."/>
            <person name="Soderbom F."/>
        </authorList>
    </citation>
    <scope>NUCLEOTIDE SEQUENCE [LARGE SCALE GENOMIC DNA]</scope>
    <source>
        <strain evidence="8 9">TNS-C-14</strain>
    </source>
</reference>
<dbReference type="GO" id="GO:0008270">
    <property type="term" value="F:zinc ion binding"/>
    <property type="evidence" value="ECO:0007669"/>
    <property type="project" value="UniProtKB-KW"/>
</dbReference>
<comment type="caution">
    <text evidence="8">The sequence shown here is derived from an EMBL/GenBank/DDBJ whole genome shotgun (WGS) entry which is preliminary data.</text>
</comment>
<sequence>MLSPQKLTRKQSPFKNVSNSAFFVALEHSSPIKSPTKNYYKSPKQGESLDDFHKKPISPSSQQKITNPTLTNTFTSTPLSTNKKRKLSSIEYENASKVSSYYSRDLKSEVLYYCLDSKCNKSGDPYNCTNGHSNLISHLRKGKCEMGIKYYRDRNLEPPIQPLSGQTLINQFYKVKDNDDDILQIPFNSDTCMIHLAIAISKEDLPITFADSDYIKLCYASLKFPVPSSKKITGVLDKMTPEIKKNVFIELRNGSNSVIHDSVLTSNGLNIYGTKFRNCSNSFEVKTILASIDAYEESKNANFIASTISNVIYESNIPEVVGITGDSASNCIAASKLVNVEYKRLKYGSTRLIEKNVVVDDDSIPCLPHLLNIVGSAFCTNNDVHVKKGLCTRIAITGSENGSLNNKLSINKKAELSEMYKKEKRLTKFESRLLANNNLDESSIFVKVKDIAVLLRKSQIQKEIKAQTEYNNNMKIILNEIKQQNSKKKKPSLKIRLPANTRFLTHFFTISDLLDVETLVNQYFVDNNIINEEDGFWDKLKYIYKFFHLLNECVVILSKQDCLVSYMPYIVELTIETVENMLVENLYPEFSNNLFFCLRKLFKIRYKINNNKNILACMALDIRFLLNYGESLGISESAFISAIEKLYNKKSEPNNNNNCSSRKSLNPVLVPIYSTSKQQNIKRYSNIEEIQRFYKEYSVCNTSNPLDFFRSCSEEGNYPVLCSIARDLFSLSPSSIDIERTFSGLNNMIYNKRNKLSTERIGQLQQIKEWSRNLPSIISKTIKSL</sequence>
<dbReference type="PANTHER" id="PTHR46481:SF10">
    <property type="entry name" value="ZINC FINGER BED DOMAIN-CONTAINING PROTEIN 39"/>
    <property type="match status" value="1"/>
</dbReference>
<feature type="compositionally biased region" description="Low complexity" evidence="6">
    <location>
        <begin position="66"/>
        <end position="78"/>
    </location>
</feature>
<name>A0AAN7YLM6_9MYCE</name>
<dbReference type="InterPro" id="IPR012337">
    <property type="entry name" value="RNaseH-like_sf"/>
</dbReference>
<gene>
    <name evidence="8" type="ORF">RB653_009934</name>
</gene>
<keyword evidence="4" id="KW-0862">Zinc</keyword>
<dbReference type="PANTHER" id="PTHR46481">
    <property type="entry name" value="ZINC FINGER BED DOMAIN-CONTAINING PROTEIN 4"/>
    <property type="match status" value="1"/>
</dbReference>
<evidence type="ECO:0000256" key="5">
    <source>
        <dbReference type="ARBA" id="ARBA00023242"/>
    </source>
</evidence>
<dbReference type="EMBL" id="JAVFKY010000006">
    <property type="protein sequence ID" value="KAK5574681.1"/>
    <property type="molecule type" value="Genomic_DNA"/>
</dbReference>
<evidence type="ECO:0000259" key="7">
    <source>
        <dbReference type="Pfam" id="PF05699"/>
    </source>
</evidence>
<dbReference type="AlphaFoldDB" id="A0AAN7YLM6"/>
<comment type="subcellular location">
    <subcellularLocation>
        <location evidence="1">Nucleus</location>
    </subcellularLocation>
</comment>
<dbReference type="Proteomes" id="UP001344447">
    <property type="component" value="Unassembled WGS sequence"/>
</dbReference>
<proteinExistence type="predicted"/>
<evidence type="ECO:0000256" key="2">
    <source>
        <dbReference type="ARBA" id="ARBA00022723"/>
    </source>
</evidence>
<feature type="domain" description="HAT C-terminal dimerisation" evidence="7">
    <location>
        <begin position="696"/>
        <end position="770"/>
    </location>
</feature>
<keyword evidence="9" id="KW-1185">Reference proteome</keyword>
<accession>A0AAN7YLM6</accession>
<dbReference type="Pfam" id="PF05699">
    <property type="entry name" value="Dimer_Tnp_hAT"/>
    <property type="match status" value="1"/>
</dbReference>
<dbReference type="InterPro" id="IPR008906">
    <property type="entry name" value="HATC_C_dom"/>
</dbReference>
<evidence type="ECO:0000256" key="6">
    <source>
        <dbReference type="SAM" id="MobiDB-lite"/>
    </source>
</evidence>
<dbReference type="GO" id="GO:0005634">
    <property type="term" value="C:nucleus"/>
    <property type="evidence" value="ECO:0007669"/>
    <property type="project" value="UniProtKB-SubCell"/>
</dbReference>
<feature type="region of interest" description="Disordered" evidence="6">
    <location>
        <begin position="32"/>
        <end position="78"/>
    </location>
</feature>
<evidence type="ECO:0000256" key="1">
    <source>
        <dbReference type="ARBA" id="ARBA00004123"/>
    </source>
</evidence>
<evidence type="ECO:0000256" key="4">
    <source>
        <dbReference type="ARBA" id="ARBA00022833"/>
    </source>
</evidence>